<feature type="binding site" evidence="12">
    <location>
        <position position="285"/>
    </location>
    <ligand>
        <name>K(+)</name>
        <dbReference type="ChEBI" id="CHEBI:29103"/>
    </ligand>
</feature>
<dbReference type="Proteomes" id="UP001222800">
    <property type="component" value="Chromosome"/>
</dbReference>
<dbReference type="EMBL" id="CP120733">
    <property type="protein sequence ID" value="WFD11482.1"/>
    <property type="molecule type" value="Genomic_DNA"/>
</dbReference>
<comment type="cofactor">
    <cofactor evidence="12">
        <name>Mg(2+)</name>
        <dbReference type="ChEBI" id="CHEBI:18420"/>
    </cofactor>
    <text evidence="12">Requires a divalent cation, most likely magnesium in vivo, as an electrophilic catalyst to aid phosphoryl group transfer. It is the chelate of the metal and the nucleotide that is the actual substrate.</text>
</comment>
<dbReference type="InterPro" id="IPR002139">
    <property type="entry name" value="Ribo/fructo_kinase"/>
</dbReference>
<feature type="binding site" evidence="12">
    <location>
        <begin position="39"/>
        <end position="43"/>
    </location>
    <ligand>
        <name>substrate</name>
    </ligand>
</feature>
<keyword evidence="5 12" id="KW-0479">Metal-binding</keyword>
<sequence length="306" mass="32904">MKKITVVGSLNMDLVVNVEKMPKVGQTVIGSNFKEVPGGKGANQAVAMARLNGQVNMIGKVGQDGFGKELLNSLKKDKVNTEYVKTEKNIASGVALITVNEDADNSIVVAPGANYELRKDDIDDCMDAIKESDIVVAQLEVPIDTVRYTLEKSKELNKYTILNPAPAVKLGDEIIKNVDLLTPNETELEILSGVEIKKDEDILNAAKTLMNKGVKELIVTLGSKGCLYINKDMHKMYKSYKVNAVDTTAAGDSFTGAVAVSLANDENIDKAIDFASKVGALSVTKEGAQSSLPYLEDVMKFEGGNA</sequence>
<evidence type="ECO:0000256" key="10">
    <source>
        <dbReference type="ARBA" id="ARBA00022958"/>
    </source>
</evidence>
<dbReference type="PANTHER" id="PTHR10584">
    <property type="entry name" value="SUGAR KINASE"/>
    <property type="match status" value="1"/>
</dbReference>
<keyword evidence="9 12" id="KW-0460">Magnesium</keyword>
<keyword evidence="6 12" id="KW-0547">Nucleotide-binding</keyword>
<dbReference type="SUPFAM" id="SSF53613">
    <property type="entry name" value="Ribokinase-like"/>
    <property type="match status" value="1"/>
</dbReference>
<dbReference type="Pfam" id="PF00294">
    <property type="entry name" value="PfkB"/>
    <property type="match status" value="1"/>
</dbReference>
<evidence type="ECO:0000256" key="12">
    <source>
        <dbReference type="HAMAP-Rule" id="MF_01987"/>
    </source>
</evidence>
<evidence type="ECO:0000259" key="13">
    <source>
        <dbReference type="Pfam" id="PF00294"/>
    </source>
</evidence>
<evidence type="ECO:0000313" key="15">
    <source>
        <dbReference type="Proteomes" id="UP001222800"/>
    </source>
</evidence>
<feature type="binding site" evidence="12">
    <location>
        <position position="248"/>
    </location>
    <ligand>
        <name>K(+)</name>
        <dbReference type="ChEBI" id="CHEBI:29103"/>
    </ligand>
</feature>
<feature type="binding site" evidence="12">
    <location>
        <begin position="251"/>
        <end position="252"/>
    </location>
    <ligand>
        <name>ATP</name>
        <dbReference type="ChEBI" id="CHEBI:30616"/>
    </ligand>
</feature>
<keyword evidence="8 12" id="KW-0067">ATP-binding</keyword>
<evidence type="ECO:0000256" key="2">
    <source>
        <dbReference type="ARBA" id="ARBA00012035"/>
    </source>
</evidence>
<comment type="subcellular location">
    <subcellularLocation>
        <location evidence="12">Cytoplasm</location>
    </subcellularLocation>
</comment>
<comment type="subunit">
    <text evidence="12">Homodimer.</text>
</comment>
<dbReference type="Gene3D" id="3.40.1190.20">
    <property type="match status" value="1"/>
</dbReference>
<evidence type="ECO:0000256" key="3">
    <source>
        <dbReference type="ARBA" id="ARBA00016943"/>
    </source>
</evidence>
<reference evidence="14 15" key="1">
    <citation type="submission" date="2023-03" db="EMBL/GenBank/DDBJ databases">
        <title>Complete genome sequence of Tepidibacter sp. SWIR-1, isolated from a deep-sea hydrothermal vent.</title>
        <authorList>
            <person name="Li X."/>
        </authorList>
    </citation>
    <scope>NUCLEOTIDE SEQUENCE [LARGE SCALE GENOMIC DNA]</scope>
    <source>
        <strain evidence="14 15">SWIR-1</strain>
    </source>
</reference>
<feature type="binding site" evidence="12">
    <location>
        <begin position="11"/>
        <end position="13"/>
    </location>
    <ligand>
        <name>substrate</name>
    </ligand>
</feature>
<organism evidence="14 15">
    <name type="scientific">Tepidibacter hydrothermalis</name>
    <dbReference type="NCBI Taxonomy" id="3036126"/>
    <lineage>
        <taxon>Bacteria</taxon>
        <taxon>Bacillati</taxon>
        <taxon>Bacillota</taxon>
        <taxon>Clostridia</taxon>
        <taxon>Peptostreptococcales</taxon>
        <taxon>Peptostreptococcaceae</taxon>
        <taxon>Tepidibacter</taxon>
    </lineage>
</organism>
<feature type="binding site" evidence="12">
    <location>
        <begin position="220"/>
        <end position="225"/>
    </location>
    <ligand>
        <name>ATP</name>
        <dbReference type="ChEBI" id="CHEBI:30616"/>
    </ligand>
</feature>
<feature type="binding site" evidence="12">
    <location>
        <position position="282"/>
    </location>
    <ligand>
        <name>K(+)</name>
        <dbReference type="ChEBI" id="CHEBI:29103"/>
    </ligand>
</feature>
<dbReference type="CDD" id="cd01174">
    <property type="entry name" value="ribokinase"/>
    <property type="match status" value="1"/>
</dbReference>
<keyword evidence="7 12" id="KW-0418">Kinase</keyword>
<dbReference type="PANTHER" id="PTHR10584:SF166">
    <property type="entry name" value="RIBOKINASE"/>
    <property type="match status" value="1"/>
</dbReference>
<dbReference type="InterPro" id="IPR029056">
    <property type="entry name" value="Ribokinase-like"/>
</dbReference>
<dbReference type="InterPro" id="IPR011611">
    <property type="entry name" value="PfkB_dom"/>
</dbReference>
<evidence type="ECO:0000256" key="7">
    <source>
        <dbReference type="ARBA" id="ARBA00022777"/>
    </source>
</evidence>
<feature type="binding site" evidence="12">
    <location>
        <position position="287"/>
    </location>
    <ligand>
        <name>K(+)</name>
        <dbReference type="ChEBI" id="CHEBI:29103"/>
    </ligand>
</feature>
<comment type="similarity">
    <text evidence="12">Belongs to the carbohydrate kinase PfkB family. Ribokinase subfamily.</text>
</comment>
<keyword evidence="10 12" id="KW-0630">Potassium</keyword>
<comment type="similarity">
    <text evidence="1">Belongs to the carbohydrate kinase pfkB family.</text>
</comment>
<evidence type="ECO:0000256" key="5">
    <source>
        <dbReference type="ARBA" id="ARBA00022723"/>
    </source>
</evidence>
<evidence type="ECO:0000256" key="9">
    <source>
        <dbReference type="ARBA" id="ARBA00022842"/>
    </source>
</evidence>
<keyword evidence="15" id="KW-1185">Reference proteome</keyword>
<dbReference type="InterPro" id="IPR002173">
    <property type="entry name" value="Carboh/pur_kinase_PfkB_CS"/>
</dbReference>
<comment type="caution">
    <text evidence="12">Lacks conserved residue(s) required for the propagation of feature annotation.</text>
</comment>
<feature type="domain" description="Carbohydrate kinase PfkB" evidence="13">
    <location>
        <begin position="1"/>
        <end position="293"/>
    </location>
</feature>
<evidence type="ECO:0000256" key="6">
    <source>
        <dbReference type="ARBA" id="ARBA00022741"/>
    </source>
</evidence>
<proteinExistence type="inferred from homology"/>
<evidence type="ECO:0000313" key="14">
    <source>
        <dbReference type="EMBL" id="WFD11482.1"/>
    </source>
</evidence>
<dbReference type="PROSITE" id="PS00584">
    <property type="entry name" value="PFKB_KINASES_2"/>
    <property type="match status" value="1"/>
</dbReference>
<dbReference type="NCBIfam" id="TIGR02152">
    <property type="entry name" value="D_ribokin_bact"/>
    <property type="match status" value="1"/>
</dbReference>
<keyword evidence="12" id="KW-0963">Cytoplasm</keyword>
<comment type="catalytic activity">
    <reaction evidence="12">
        <text>D-ribose + ATP = D-ribose 5-phosphate + ADP + H(+)</text>
        <dbReference type="Rhea" id="RHEA:13697"/>
        <dbReference type="ChEBI" id="CHEBI:15378"/>
        <dbReference type="ChEBI" id="CHEBI:30616"/>
        <dbReference type="ChEBI" id="CHEBI:47013"/>
        <dbReference type="ChEBI" id="CHEBI:78346"/>
        <dbReference type="ChEBI" id="CHEBI:456216"/>
        <dbReference type="EC" id="2.7.1.15"/>
    </reaction>
</comment>
<accession>A0ABY8EEW1</accession>
<dbReference type="GO" id="GO:0004747">
    <property type="term" value="F:ribokinase activity"/>
    <property type="evidence" value="ECO:0007669"/>
    <property type="project" value="UniProtKB-EC"/>
</dbReference>
<comment type="activity regulation">
    <text evidence="12">Activated by a monovalent cation that binds near, but not in, the active site. The most likely occupant of the site in vivo is potassium. Ion binding induces a conformational change that may alter substrate affinity.</text>
</comment>
<name>A0ABY8EEW1_9FIRM</name>
<feature type="binding site" evidence="12">
    <location>
        <position position="246"/>
    </location>
    <ligand>
        <name>K(+)</name>
        <dbReference type="ChEBI" id="CHEBI:29103"/>
    </ligand>
</feature>
<keyword evidence="4 12" id="KW-0808">Transferase</keyword>
<feature type="binding site" evidence="12">
    <location>
        <position position="184"/>
    </location>
    <ligand>
        <name>ATP</name>
        <dbReference type="ChEBI" id="CHEBI:30616"/>
    </ligand>
</feature>
<dbReference type="EC" id="2.7.1.15" evidence="2 12"/>
<dbReference type="InterPro" id="IPR011877">
    <property type="entry name" value="Ribokinase"/>
</dbReference>
<feature type="active site" description="Proton acceptor" evidence="12">
    <location>
        <position position="252"/>
    </location>
</feature>
<comment type="function">
    <text evidence="12">Catalyzes the phosphorylation of ribose at O-5 in a reaction requiring ATP and magnesium. The resulting D-ribose-5-phosphate can then be used either for sythesis of nucleotides, histidine, and tryptophan, or as a component of the pentose phosphate pathway.</text>
</comment>
<keyword evidence="11 12" id="KW-0119">Carbohydrate metabolism</keyword>
<protein>
    <recommendedName>
        <fullName evidence="3 12">Ribokinase</fullName>
        <shortName evidence="12">RK</shortName>
        <ecNumber evidence="2 12">2.7.1.15</ecNumber>
    </recommendedName>
</protein>
<gene>
    <name evidence="12 14" type="primary">rbsK</name>
    <name evidence="14" type="ORF">P4S50_05250</name>
</gene>
<evidence type="ECO:0000256" key="1">
    <source>
        <dbReference type="ARBA" id="ARBA00005380"/>
    </source>
</evidence>
<feature type="binding site" evidence="12">
    <location>
        <position position="291"/>
    </location>
    <ligand>
        <name>K(+)</name>
        <dbReference type="ChEBI" id="CHEBI:29103"/>
    </ligand>
</feature>
<evidence type="ECO:0000256" key="4">
    <source>
        <dbReference type="ARBA" id="ARBA00022679"/>
    </source>
</evidence>
<feature type="binding site" evidence="12">
    <location>
        <position position="252"/>
    </location>
    <ligand>
        <name>substrate</name>
    </ligand>
</feature>
<dbReference type="RefSeq" id="WP_277733559.1">
    <property type="nucleotide sequence ID" value="NZ_CP120733.1"/>
</dbReference>
<dbReference type="HAMAP" id="MF_01987">
    <property type="entry name" value="Ribokinase"/>
    <property type="match status" value="1"/>
</dbReference>
<dbReference type="PRINTS" id="PR00990">
    <property type="entry name" value="RIBOKINASE"/>
</dbReference>
<feature type="binding site" evidence="12">
    <location>
        <position position="140"/>
    </location>
    <ligand>
        <name>substrate</name>
    </ligand>
</feature>
<comment type="pathway">
    <text evidence="12">Carbohydrate metabolism; D-ribose degradation; D-ribose 5-phosphate from beta-D-ribopyranose: step 2/2.</text>
</comment>
<evidence type="ECO:0000256" key="11">
    <source>
        <dbReference type="ARBA" id="ARBA00023277"/>
    </source>
</evidence>
<evidence type="ECO:0000256" key="8">
    <source>
        <dbReference type="ARBA" id="ARBA00022840"/>
    </source>
</evidence>